<dbReference type="CDD" id="cd17767">
    <property type="entry name" value="UP_EcUdp-like"/>
    <property type="match status" value="1"/>
</dbReference>
<organism evidence="12 13">
    <name type="scientific">Sphaerochaeta halotolerans</name>
    <dbReference type="NCBI Taxonomy" id="2293840"/>
    <lineage>
        <taxon>Bacteria</taxon>
        <taxon>Pseudomonadati</taxon>
        <taxon>Spirochaetota</taxon>
        <taxon>Spirochaetia</taxon>
        <taxon>Spirochaetales</taxon>
        <taxon>Sphaerochaetaceae</taxon>
        <taxon>Sphaerochaeta</taxon>
    </lineage>
</organism>
<comment type="caution">
    <text evidence="12">The sequence shown here is derived from an EMBL/GenBank/DDBJ whole genome shotgun (WGS) entry which is preliminary data.</text>
</comment>
<sequence>MSDYMNGTGIQYHLHIKEGDVGRYVILPGDPKRVPLIAKYLDDAVLVADNREFVTYTGYLDGEKVSVTSTGIGGPSASIAMEELFKCGSDTFIRMGTCGGIALDVMGGDIVIATSAVRMEGTSREYAPIEFPAVANFEVVACLKEAAEQLGKTSHLGVVQCKDSFYGQHDPSVMPVSYELINKWEAWKRLGVLASEMESAALFVVAAHLGVRCGSDFFVVGNQERELLGMENPKLHDTEDAIRVTIQGVRNLIKKDKEKVHKD</sequence>
<evidence type="ECO:0000256" key="9">
    <source>
        <dbReference type="ARBA" id="ARBA00048447"/>
    </source>
</evidence>
<evidence type="ECO:0000256" key="1">
    <source>
        <dbReference type="ARBA" id="ARBA00004496"/>
    </source>
</evidence>
<evidence type="ECO:0000256" key="4">
    <source>
        <dbReference type="ARBA" id="ARBA00011888"/>
    </source>
</evidence>
<keyword evidence="6" id="KW-0963">Cytoplasm</keyword>
<dbReference type="PROSITE" id="PS01232">
    <property type="entry name" value="PNP_UDP_1"/>
    <property type="match status" value="1"/>
</dbReference>
<dbReference type="EC" id="2.4.2.3" evidence="4 10"/>
<evidence type="ECO:0000256" key="3">
    <source>
        <dbReference type="ARBA" id="ARBA00010456"/>
    </source>
</evidence>
<evidence type="ECO:0000313" key="13">
    <source>
        <dbReference type="Proteomes" id="UP000264002"/>
    </source>
</evidence>
<evidence type="ECO:0000259" key="11">
    <source>
        <dbReference type="Pfam" id="PF01048"/>
    </source>
</evidence>
<name>A0A372MFJ4_9SPIR</name>
<dbReference type="EMBL" id="QUWK01000008">
    <property type="protein sequence ID" value="RFU94542.1"/>
    <property type="molecule type" value="Genomic_DNA"/>
</dbReference>
<proteinExistence type="inferred from homology"/>
<accession>A0A372MFJ4</accession>
<reference evidence="13" key="1">
    <citation type="submission" date="2018-08" db="EMBL/GenBank/DDBJ databases">
        <authorList>
            <person name="Grouzdev D.S."/>
            <person name="Krutkina M.S."/>
        </authorList>
    </citation>
    <scope>NUCLEOTIDE SEQUENCE [LARGE SCALE GENOMIC DNA]</scope>
    <source>
        <strain evidence="13">4-11</strain>
    </source>
</reference>
<dbReference type="NCBIfam" id="TIGR01718">
    <property type="entry name" value="Uridine-psphlse"/>
    <property type="match status" value="1"/>
</dbReference>
<keyword evidence="13" id="KW-1185">Reference proteome</keyword>
<comment type="pathway">
    <text evidence="2 10">Pyrimidine metabolism; UMP biosynthesis via salvage pathway; uracil from uridine (phosphorylase route): step 1/1.</text>
</comment>
<dbReference type="RefSeq" id="WP_117330576.1">
    <property type="nucleotide sequence ID" value="NZ_QUWK01000008.1"/>
</dbReference>
<evidence type="ECO:0000256" key="10">
    <source>
        <dbReference type="RuleBase" id="RU361131"/>
    </source>
</evidence>
<dbReference type="GO" id="GO:0044206">
    <property type="term" value="P:UMP salvage"/>
    <property type="evidence" value="ECO:0007669"/>
    <property type="project" value="UniProtKB-UniPathway"/>
</dbReference>
<reference evidence="12 13" key="2">
    <citation type="submission" date="2018-09" db="EMBL/GenBank/DDBJ databases">
        <title>Genome of Sphaerochaeta halotolerans strain 4-11.</title>
        <authorList>
            <person name="Nazina T.N."/>
            <person name="Sokolova D.S."/>
        </authorList>
    </citation>
    <scope>NUCLEOTIDE SEQUENCE [LARGE SCALE GENOMIC DNA]</scope>
    <source>
        <strain evidence="12 13">4-11</strain>
    </source>
</reference>
<dbReference type="InterPro" id="IPR010058">
    <property type="entry name" value="Uridine_phosphorylase"/>
</dbReference>
<dbReference type="Pfam" id="PF01048">
    <property type="entry name" value="PNP_UDP_1"/>
    <property type="match status" value="1"/>
</dbReference>
<dbReference type="InterPro" id="IPR035994">
    <property type="entry name" value="Nucleoside_phosphorylase_sf"/>
</dbReference>
<protein>
    <recommendedName>
        <fullName evidence="5 10">Uridine phosphorylase</fullName>
        <ecNumber evidence="4 10">2.4.2.3</ecNumber>
    </recommendedName>
</protein>
<dbReference type="InterPro" id="IPR018016">
    <property type="entry name" value="Nucleoside_phosphorylase_CS"/>
</dbReference>
<comment type="similarity">
    <text evidence="3 10">Belongs to the PNP/UDP phosphorylase family.</text>
</comment>
<dbReference type="InterPro" id="IPR000845">
    <property type="entry name" value="Nucleoside_phosphorylase_d"/>
</dbReference>
<dbReference type="Proteomes" id="UP000264002">
    <property type="component" value="Unassembled WGS sequence"/>
</dbReference>
<dbReference type="GO" id="GO:0004850">
    <property type="term" value="F:uridine phosphorylase activity"/>
    <property type="evidence" value="ECO:0007669"/>
    <property type="project" value="UniProtKB-EC"/>
</dbReference>
<dbReference type="OrthoDB" id="9772602at2"/>
<dbReference type="UniPathway" id="UPA00574">
    <property type="reaction ID" value="UER00633"/>
</dbReference>
<dbReference type="GO" id="GO:0009164">
    <property type="term" value="P:nucleoside catabolic process"/>
    <property type="evidence" value="ECO:0007669"/>
    <property type="project" value="UniProtKB-ARBA"/>
</dbReference>
<evidence type="ECO:0000256" key="5">
    <source>
        <dbReference type="ARBA" id="ARBA00021980"/>
    </source>
</evidence>
<dbReference type="GO" id="GO:0005829">
    <property type="term" value="C:cytosol"/>
    <property type="evidence" value="ECO:0007669"/>
    <property type="project" value="TreeGrafter"/>
</dbReference>
<comment type="subcellular location">
    <subcellularLocation>
        <location evidence="1">Cytoplasm</location>
    </subcellularLocation>
</comment>
<gene>
    <name evidence="12" type="primary">udp</name>
    <name evidence="12" type="ORF">DYP60_08475</name>
</gene>
<dbReference type="GO" id="GO:0009166">
    <property type="term" value="P:nucleotide catabolic process"/>
    <property type="evidence" value="ECO:0007669"/>
    <property type="project" value="InterPro"/>
</dbReference>
<evidence type="ECO:0000313" key="12">
    <source>
        <dbReference type="EMBL" id="RFU94542.1"/>
    </source>
</evidence>
<dbReference type="AlphaFoldDB" id="A0A372MFJ4"/>
<evidence type="ECO:0000256" key="6">
    <source>
        <dbReference type="ARBA" id="ARBA00022490"/>
    </source>
</evidence>
<dbReference type="SUPFAM" id="SSF53167">
    <property type="entry name" value="Purine and uridine phosphorylases"/>
    <property type="match status" value="1"/>
</dbReference>
<keyword evidence="8 10" id="KW-0808">Transferase</keyword>
<dbReference type="PANTHER" id="PTHR43691">
    <property type="entry name" value="URIDINE PHOSPHORYLASE"/>
    <property type="match status" value="1"/>
</dbReference>
<keyword evidence="7 10" id="KW-0328">Glycosyltransferase</keyword>
<dbReference type="PANTHER" id="PTHR43691:SF11">
    <property type="entry name" value="FI09636P-RELATED"/>
    <property type="match status" value="1"/>
</dbReference>
<evidence type="ECO:0000256" key="8">
    <source>
        <dbReference type="ARBA" id="ARBA00022679"/>
    </source>
</evidence>
<feature type="domain" description="Nucleoside phosphorylase" evidence="11">
    <location>
        <begin position="23"/>
        <end position="215"/>
    </location>
</feature>
<comment type="catalytic activity">
    <reaction evidence="9 10">
        <text>uridine + phosphate = alpha-D-ribose 1-phosphate + uracil</text>
        <dbReference type="Rhea" id="RHEA:24388"/>
        <dbReference type="ChEBI" id="CHEBI:16704"/>
        <dbReference type="ChEBI" id="CHEBI:17568"/>
        <dbReference type="ChEBI" id="CHEBI:43474"/>
        <dbReference type="ChEBI" id="CHEBI:57720"/>
        <dbReference type="EC" id="2.4.2.3"/>
    </reaction>
</comment>
<dbReference type="Gene3D" id="3.40.50.1580">
    <property type="entry name" value="Nucleoside phosphorylase domain"/>
    <property type="match status" value="1"/>
</dbReference>
<evidence type="ECO:0000256" key="7">
    <source>
        <dbReference type="ARBA" id="ARBA00022676"/>
    </source>
</evidence>
<comment type="function">
    <text evidence="10">Catalyzes the reversible phosphorylytic cleavage of uridine to uracil and ribose-1-phosphate.</text>
</comment>
<evidence type="ECO:0000256" key="2">
    <source>
        <dbReference type="ARBA" id="ARBA00004825"/>
    </source>
</evidence>